<dbReference type="InterPro" id="IPR051653">
    <property type="entry name" value="E3_ligase_sorting_rcpt"/>
</dbReference>
<keyword evidence="2" id="KW-0812">Transmembrane</keyword>
<keyword evidence="3" id="KW-0479">Metal-binding</keyword>
<dbReference type="Proteomes" id="UP000326939">
    <property type="component" value="Chromosome 18"/>
</dbReference>
<feature type="compositionally biased region" description="Polar residues" evidence="9">
    <location>
        <begin position="221"/>
        <end position="231"/>
    </location>
</feature>
<protein>
    <recommendedName>
        <fullName evidence="10">RING-type domain-containing protein</fullName>
    </recommendedName>
</protein>
<evidence type="ECO:0000256" key="4">
    <source>
        <dbReference type="ARBA" id="ARBA00022771"/>
    </source>
</evidence>
<dbReference type="InterPro" id="IPR001841">
    <property type="entry name" value="Znf_RING"/>
</dbReference>
<organism evidence="11 12">
    <name type="scientific">Salix brachista</name>
    <dbReference type="NCBI Taxonomy" id="2182728"/>
    <lineage>
        <taxon>Eukaryota</taxon>
        <taxon>Viridiplantae</taxon>
        <taxon>Streptophyta</taxon>
        <taxon>Embryophyta</taxon>
        <taxon>Tracheophyta</taxon>
        <taxon>Spermatophyta</taxon>
        <taxon>Magnoliopsida</taxon>
        <taxon>eudicotyledons</taxon>
        <taxon>Gunneridae</taxon>
        <taxon>Pentapetalae</taxon>
        <taxon>rosids</taxon>
        <taxon>fabids</taxon>
        <taxon>Malpighiales</taxon>
        <taxon>Salicaceae</taxon>
        <taxon>Saliceae</taxon>
        <taxon>Salix</taxon>
    </lineage>
</organism>
<feature type="compositionally biased region" description="Basic and acidic residues" evidence="9">
    <location>
        <begin position="120"/>
        <end position="141"/>
    </location>
</feature>
<evidence type="ECO:0000256" key="2">
    <source>
        <dbReference type="ARBA" id="ARBA00022692"/>
    </source>
</evidence>
<keyword evidence="7" id="KW-0472">Membrane</keyword>
<dbReference type="Pfam" id="PF17123">
    <property type="entry name" value="zf-RING_11"/>
    <property type="match status" value="1"/>
</dbReference>
<dbReference type="FunFam" id="3.30.40.10:FF:000388">
    <property type="entry name" value="Putative RING zinc finger domain superfamily protein"/>
    <property type="match status" value="1"/>
</dbReference>
<dbReference type="GO" id="GO:0016020">
    <property type="term" value="C:membrane"/>
    <property type="evidence" value="ECO:0007669"/>
    <property type="project" value="UniProtKB-SubCell"/>
</dbReference>
<evidence type="ECO:0000256" key="9">
    <source>
        <dbReference type="SAM" id="MobiDB-lite"/>
    </source>
</evidence>
<proteinExistence type="predicted"/>
<gene>
    <name evidence="11" type="ORF">DKX38_028473</name>
</gene>
<dbReference type="PANTHER" id="PTHR47168:SF1">
    <property type="entry name" value="OS02G0798600 PROTEIN"/>
    <property type="match status" value="1"/>
</dbReference>
<keyword evidence="12" id="KW-1185">Reference proteome</keyword>
<keyword evidence="5" id="KW-0862">Zinc</keyword>
<feature type="region of interest" description="Disordered" evidence="9">
    <location>
        <begin position="75"/>
        <end position="100"/>
    </location>
</feature>
<feature type="region of interest" description="Disordered" evidence="9">
    <location>
        <begin position="120"/>
        <end position="164"/>
    </location>
</feature>
<dbReference type="AlphaFoldDB" id="A0A5N5JHF5"/>
<dbReference type="Gene3D" id="3.30.40.10">
    <property type="entry name" value="Zinc/RING finger domain, C3HC4 (zinc finger)"/>
    <property type="match status" value="1"/>
</dbReference>
<evidence type="ECO:0000313" key="11">
    <source>
        <dbReference type="EMBL" id="KAB5514567.1"/>
    </source>
</evidence>
<feature type="region of interest" description="Disordered" evidence="9">
    <location>
        <begin position="182"/>
        <end position="231"/>
    </location>
</feature>
<dbReference type="GO" id="GO:0008270">
    <property type="term" value="F:zinc ion binding"/>
    <property type="evidence" value="ECO:0007669"/>
    <property type="project" value="UniProtKB-KW"/>
</dbReference>
<dbReference type="SUPFAM" id="SSF57850">
    <property type="entry name" value="RING/U-box"/>
    <property type="match status" value="1"/>
</dbReference>
<comment type="subcellular location">
    <subcellularLocation>
        <location evidence="1">Membrane</location>
        <topology evidence="1">Single-pass membrane protein</topology>
    </subcellularLocation>
</comment>
<evidence type="ECO:0000256" key="6">
    <source>
        <dbReference type="ARBA" id="ARBA00022989"/>
    </source>
</evidence>
<accession>A0A5N5JHF5</accession>
<feature type="compositionally biased region" description="Low complexity" evidence="9">
    <location>
        <begin position="77"/>
        <end position="95"/>
    </location>
</feature>
<evidence type="ECO:0000256" key="5">
    <source>
        <dbReference type="ARBA" id="ARBA00022833"/>
    </source>
</evidence>
<keyword evidence="6" id="KW-1133">Transmembrane helix</keyword>
<comment type="caution">
    <text evidence="11">The sequence shown here is derived from an EMBL/GenBank/DDBJ whole genome shotgun (WGS) entry which is preliminary data.</text>
</comment>
<evidence type="ECO:0000256" key="7">
    <source>
        <dbReference type="ARBA" id="ARBA00023136"/>
    </source>
</evidence>
<dbReference type="InterPro" id="IPR013083">
    <property type="entry name" value="Znf_RING/FYVE/PHD"/>
</dbReference>
<evidence type="ECO:0000259" key="10">
    <source>
        <dbReference type="PROSITE" id="PS50089"/>
    </source>
</evidence>
<feature type="compositionally biased region" description="Low complexity" evidence="9">
    <location>
        <begin position="190"/>
        <end position="202"/>
    </location>
</feature>
<keyword evidence="4 8" id="KW-0863">Zinc-finger</keyword>
<evidence type="ECO:0000313" key="12">
    <source>
        <dbReference type="Proteomes" id="UP000326939"/>
    </source>
</evidence>
<feature type="domain" description="RING-type" evidence="10">
    <location>
        <begin position="546"/>
        <end position="586"/>
    </location>
</feature>
<evidence type="ECO:0000256" key="8">
    <source>
        <dbReference type="PROSITE-ProRule" id="PRU00175"/>
    </source>
</evidence>
<sequence length="655" mass="73075">MGSNSSIPGSRTSRTRLNSRPSRFFSSLICCGSSSSRTARHEMEDYPDKILMNSAEQCCPVIEVQNLAEESSLVSNTVTGSSSSDTETGGSSGDSITASEGTSVKYGYRNLDTNSRGKCLSDSKEIVGPDQVSDNHDESGRNRCTAEASTSFKERQSSDPVSMNITTNMDSVNGIEKSENKGFSQIYPDTTHTSSSNSSGHGDYLSNGLPLDNHMGEVTDMPSSNSDSVNHRSNVPVTFCSTQDESIQDPVPSDLGFLVPNREQGRTDGSVLHVDVVSISSSIYSSSNSDTSSREARRNSRRLFRDAFSRRSSRRHVDSPTIVFSTDNTDDLESHDRWLLDFSGDFFDDGIGSDSGYMSRRIHRLNERRRHSRSEIWERLRGGLDENGRRTSSCPSGLHPDGTCSCESFLMAEDSSARGSISRIVMLAEALFEVMIVLNHVQPVVEVVDYNYANPIGGLHLHINCDYVLTLTTLRSSSRFFETAQLSFYVELLAELQVLDEIHRQPVSLSLSMMSLPAPESVVDSFPLKNHKKLDRVKGNEEDEQCYICLAEYEEGDKIRVLPCHHEYHMACVDKWLKEIHGYCYCHPPAFLLLMFSFFVNRYAHFVEEMSARVPTSLQFQIQKSLLLDCIVNIVVYRNLLLRYINSISCSTMVP</sequence>
<evidence type="ECO:0000256" key="1">
    <source>
        <dbReference type="ARBA" id="ARBA00004167"/>
    </source>
</evidence>
<reference evidence="12" key="1">
    <citation type="journal article" date="2019" name="Gigascience">
        <title>De novo genome assembly of the endangered Acer yangbiense, a plant species with extremely small populations endemic to Yunnan Province, China.</title>
        <authorList>
            <person name="Yang J."/>
            <person name="Wariss H.M."/>
            <person name="Tao L."/>
            <person name="Zhang R."/>
            <person name="Yun Q."/>
            <person name="Hollingsworth P."/>
            <person name="Dao Z."/>
            <person name="Luo G."/>
            <person name="Guo H."/>
            <person name="Ma Y."/>
            <person name="Sun W."/>
        </authorList>
    </citation>
    <scope>NUCLEOTIDE SEQUENCE [LARGE SCALE GENOMIC DNA]</scope>
    <source>
        <strain evidence="12">cv. br00</strain>
    </source>
</reference>
<dbReference type="EMBL" id="VDCV01000018">
    <property type="protein sequence ID" value="KAB5514567.1"/>
    <property type="molecule type" value="Genomic_DNA"/>
</dbReference>
<dbReference type="PROSITE" id="PS50089">
    <property type="entry name" value="ZF_RING_2"/>
    <property type="match status" value="1"/>
</dbReference>
<evidence type="ECO:0000256" key="3">
    <source>
        <dbReference type="ARBA" id="ARBA00022723"/>
    </source>
</evidence>
<name>A0A5N5JHF5_9ROSI</name>
<dbReference type="PANTHER" id="PTHR47168">
    <property type="entry name" value="RING ZINC FINGER DOMAIN SUPERFAMILY PROTEIN-RELATED"/>
    <property type="match status" value="1"/>
</dbReference>